<name>A0A177ANH5_9PEZI</name>
<sequence length="348" mass="39140">MNPGQHQDAEKAIFEGRSMYRGLCNAASLASQMKVRNQGKGKGKGKGHASLTPSVTPPIRIMMDLKTASGSLDDYIKWRSRPNVHQGAHINDTIGRYGNSFSCNVLHCEDKHKLFKKWAESLNGRSVERSLMMRESVNTTIRLLLQGAFKYSKPEISSQLKSLYEKCPSLMGQIMPSPEQPDNVEEITPGILEDAAHIRPRAMRCASRAFIQNDLDLPLSMKGIQHSIHLFRRITFETRNAFFVRGSTMCRFDMRLVHERVLGEKRLFVLVTELEDCGEEDELVMLPLVRIKNSTQMIVGLPGIGTKPVYNVDTDPTRRNEPAPFGKGGLRLNTMKYHAEQLSLAASK</sequence>
<accession>A0A177ANH5</accession>
<protein>
    <submittedName>
        <fullName evidence="1">Uncharacterized protein</fullName>
    </submittedName>
</protein>
<dbReference type="EMBL" id="KV441386">
    <property type="protein sequence ID" value="OAF63042.1"/>
    <property type="molecule type" value="Genomic_DNA"/>
</dbReference>
<reference evidence="1" key="1">
    <citation type="submission" date="2016-03" db="EMBL/GenBank/DDBJ databases">
        <title>Updated assembly of Pseudogymnoascus destructans, the fungus causing white-nose syndrome of bats.</title>
        <authorList>
            <person name="Palmer J.M."/>
            <person name="Drees K.P."/>
            <person name="Foster J.T."/>
            <person name="Lindner D.L."/>
        </authorList>
    </citation>
    <scope>NUCLEOTIDE SEQUENCE [LARGE SCALE GENOMIC DNA]</scope>
    <source>
        <strain evidence="1">20631-21</strain>
    </source>
</reference>
<dbReference type="AlphaFoldDB" id="A0A177ANH5"/>
<dbReference type="Proteomes" id="UP000077154">
    <property type="component" value="Unassembled WGS sequence"/>
</dbReference>
<dbReference type="GeneID" id="36283248"/>
<dbReference type="VEuPathDB" id="FungiDB:GMDG_04513"/>
<proteinExistence type="predicted"/>
<gene>
    <name evidence="1" type="ORF">VC83_00149</name>
</gene>
<organism evidence="1">
    <name type="scientific">Pseudogymnoascus destructans</name>
    <dbReference type="NCBI Taxonomy" id="655981"/>
    <lineage>
        <taxon>Eukaryota</taxon>
        <taxon>Fungi</taxon>
        <taxon>Dikarya</taxon>
        <taxon>Ascomycota</taxon>
        <taxon>Pezizomycotina</taxon>
        <taxon>Leotiomycetes</taxon>
        <taxon>Thelebolales</taxon>
        <taxon>Thelebolaceae</taxon>
        <taxon>Pseudogymnoascus</taxon>
    </lineage>
</organism>
<dbReference type="RefSeq" id="XP_024328312.1">
    <property type="nucleotide sequence ID" value="XM_024463845.1"/>
</dbReference>
<dbReference type="OrthoDB" id="4207238at2759"/>
<evidence type="ECO:0000313" key="1">
    <source>
        <dbReference type="EMBL" id="OAF63042.1"/>
    </source>
</evidence>